<reference evidence="5 6" key="1">
    <citation type="submission" date="2024-06" db="EMBL/GenBank/DDBJ databases">
        <authorList>
            <person name="Tuo L."/>
        </authorList>
    </citation>
    <scope>NUCLEOTIDE SEQUENCE [LARGE SCALE GENOMIC DNA]</scope>
    <source>
        <strain evidence="5 6">ZMM04-5</strain>
    </source>
</reference>
<keyword evidence="6" id="KW-1185">Reference proteome</keyword>
<protein>
    <recommendedName>
        <fullName evidence="1">Thioredoxin reductase</fullName>
    </recommendedName>
</protein>
<evidence type="ECO:0000259" key="4">
    <source>
        <dbReference type="Pfam" id="PF07992"/>
    </source>
</evidence>
<dbReference type="InterPro" id="IPR036188">
    <property type="entry name" value="FAD/NAD-bd_sf"/>
</dbReference>
<comment type="caution">
    <text evidence="5">The sequence shown here is derived from an EMBL/GenBank/DDBJ whole genome shotgun (WGS) entry which is preliminary data.</text>
</comment>
<keyword evidence="2" id="KW-0285">Flavoprotein</keyword>
<organism evidence="5 6">
    <name type="scientific">Mesorhizobium marinum</name>
    <dbReference type="NCBI Taxonomy" id="3228790"/>
    <lineage>
        <taxon>Bacteria</taxon>
        <taxon>Pseudomonadati</taxon>
        <taxon>Pseudomonadota</taxon>
        <taxon>Alphaproteobacteria</taxon>
        <taxon>Hyphomicrobiales</taxon>
        <taxon>Phyllobacteriaceae</taxon>
        <taxon>Mesorhizobium</taxon>
    </lineage>
</organism>
<dbReference type="SUPFAM" id="SSF51905">
    <property type="entry name" value="FAD/NAD(P)-binding domain"/>
    <property type="match status" value="1"/>
</dbReference>
<dbReference type="InterPro" id="IPR023753">
    <property type="entry name" value="FAD/NAD-binding_dom"/>
</dbReference>
<feature type="domain" description="FAD/NAD(P)-binding" evidence="4">
    <location>
        <begin position="7"/>
        <end position="287"/>
    </location>
</feature>
<evidence type="ECO:0000313" key="5">
    <source>
        <dbReference type="EMBL" id="MEW9808544.1"/>
    </source>
</evidence>
<evidence type="ECO:0000256" key="3">
    <source>
        <dbReference type="ARBA" id="ARBA00023002"/>
    </source>
</evidence>
<dbReference type="PRINTS" id="PR00368">
    <property type="entry name" value="FADPNR"/>
</dbReference>
<name>A0ABV3R5E1_9HYPH</name>
<sequence>MSTTATDVAIIGGSFAGLSAALQLARARRTVTIFDTGEPRNRYAAASHGFLGQDGVPPADIIAGARRQLSAYPTVRFVDARAESADGAADAFTLSGANGGTLSARRIVLAHGVSDALPDIPGLADEWGRRVAHCPYCHGYEFGGRPLGVLAANGPVALHHALLVREWGPVTLFLNGAIEPDADMLQQFKARDVAVERRSVKAVASRPDALTVQLDGGGSVNLAGLFTQPRSTLTSSIGEQLGCVNVDGQFGPIVKVDDMKQTTVPGVFAAGDIARPAPSVPLAVADGALAGVAAHRSLVFA</sequence>
<gene>
    <name evidence="5" type="ORF">ABUE31_21350</name>
</gene>
<dbReference type="Gene3D" id="3.50.50.60">
    <property type="entry name" value="FAD/NAD(P)-binding domain"/>
    <property type="match status" value="2"/>
</dbReference>
<dbReference type="PANTHER" id="PTHR48105">
    <property type="entry name" value="THIOREDOXIN REDUCTASE 1-RELATED-RELATED"/>
    <property type="match status" value="1"/>
</dbReference>
<evidence type="ECO:0000256" key="1">
    <source>
        <dbReference type="ARBA" id="ARBA00018719"/>
    </source>
</evidence>
<dbReference type="EMBL" id="JBFOCI010000009">
    <property type="protein sequence ID" value="MEW9808544.1"/>
    <property type="molecule type" value="Genomic_DNA"/>
</dbReference>
<dbReference type="Proteomes" id="UP001556196">
    <property type="component" value="Unassembled WGS sequence"/>
</dbReference>
<evidence type="ECO:0000256" key="2">
    <source>
        <dbReference type="ARBA" id="ARBA00022630"/>
    </source>
</evidence>
<accession>A0ABV3R5E1</accession>
<dbReference type="InterPro" id="IPR050097">
    <property type="entry name" value="Ferredoxin-NADP_redctase_2"/>
</dbReference>
<dbReference type="RefSeq" id="WP_367725775.1">
    <property type="nucleotide sequence ID" value="NZ_JBFOCH010000025.1"/>
</dbReference>
<dbReference type="PRINTS" id="PR00469">
    <property type="entry name" value="PNDRDTASEII"/>
</dbReference>
<evidence type="ECO:0000313" key="6">
    <source>
        <dbReference type="Proteomes" id="UP001556196"/>
    </source>
</evidence>
<keyword evidence="3" id="KW-0560">Oxidoreductase</keyword>
<proteinExistence type="predicted"/>
<dbReference type="Pfam" id="PF07992">
    <property type="entry name" value="Pyr_redox_2"/>
    <property type="match status" value="1"/>
</dbReference>